<gene>
    <name evidence="2" type="ORF">J2851_002634</name>
</gene>
<keyword evidence="3" id="KW-1185">Reference proteome</keyword>
<feature type="region of interest" description="Disordered" evidence="1">
    <location>
        <begin position="1"/>
        <end position="22"/>
    </location>
</feature>
<accession>A0ABS4SL89</accession>
<evidence type="ECO:0000313" key="2">
    <source>
        <dbReference type="EMBL" id="MBP2292853.1"/>
    </source>
</evidence>
<evidence type="ECO:0000313" key="3">
    <source>
        <dbReference type="Proteomes" id="UP000781958"/>
    </source>
</evidence>
<protein>
    <submittedName>
        <fullName evidence="2">Uncharacterized protein</fullName>
    </submittedName>
</protein>
<dbReference type="EMBL" id="JAGINP010000008">
    <property type="protein sequence ID" value="MBP2292853.1"/>
    <property type="molecule type" value="Genomic_DNA"/>
</dbReference>
<organism evidence="2 3">
    <name type="scientific">Azospirillum rugosum</name>
    <dbReference type="NCBI Taxonomy" id="416170"/>
    <lineage>
        <taxon>Bacteria</taxon>
        <taxon>Pseudomonadati</taxon>
        <taxon>Pseudomonadota</taxon>
        <taxon>Alphaproteobacteria</taxon>
        <taxon>Rhodospirillales</taxon>
        <taxon>Azospirillaceae</taxon>
        <taxon>Azospirillum</taxon>
    </lineage>
</organism>
<reference evidence="2 3" key="1">
    <citation type="submission" date="2021-03" db="EMBL/GenBank/DDBJ databases">
        <title>Genomic Encyclopedia of Type Strains, Phase III (KMG-III): the genomes of soil and plant-associated and newly described type strains.</title>
        <authorList>
            <person name="Whitman W."/>
        </authorList>
    </citation>
    <scope>NUCLEOTIDE SEQUENCE [LARGE SCALE GENOMIC DNA]</scope>
    <source>
        <strain evidence="2 3">IMMIB AFH-6</strain>
    </source>
</reference>
<evidence type="ECO:0000256" key="1">
    <source>
        <dbReference type="SAM" id="MobiDB-lite"/>
    </source>
</evidence>
<dbReference type="RefSeq" id="WP_209766711.1">
    <property type="nucleotide sequence ID" value="NZ_JAGINP010000008.1"/>
</dbReference>
<comment type="caution">
    <text evidence="2">The sequence shown here is derived from an EMBL/GenBank/DDBJ whole genome shotgun (WGS) entry which is preliminary data.</text>
</comment>
<proteinExistence type="predicted"/>
<name>A0ABS4SL89_9PROT</name>
<sequence>MPISYDSNWNKPENHTSNRSQNEVTRIIQEIPSINNLTYDHSDGAVALAVRMDFNITVMKGIHDDSRGKHITIYVPQTGRTWHLYLRQTQQRASDNTFVWQVGEIR</sequence>
<dbReference type="Proteomes" id="UP000781958">
    <property type="component" value="Unassembled WGS sequence"/>
</dbReference>